<keyword evidence="1" id="KW-0472">Membrane</keyword>
<feature type="transmembrane region" description="Helical" evidence="1">
    <location>
        <begin position="7"/>
        <end position="33"/>
    </location>
</feature>
<evidence type="ECO:0000259" key="2">
    <source>
        <dbReference type="Pfam" id="PF01575"/>
    </source>
</evidence>
<dbReference type="Gene3D" id="3.10.129.10">
    <property type="entry name" value="Hotdog Thioesterase"/>
    <property type="match status" value="1"/>
</dbReference>
<keyword evidence="4" id="KW-1185">Reference proteome</keyword>
<sequence>MIGRMELLFIIPWGSLYLASFFLITFTVLYFYVYRSHKLYKEGAVVFDCQKQVPSWFYLLCRLAAKVVLKRQGRLYNNTNSIGGGSQVTFTLYNCRLESKGLRQYCSVCGYGWDYPDSTNRDIPVCYPEILFFRLLAMVISSDGFRLSPLGLIHVQQTMRTSQPVDEIKKGPFFLQAAVKEYRSVELGIEVDIVFELKDRVKEPVWEGIMTLLSRDMKKLNRKKQHTQESCEPEEVKVIEILVPWYTGLIYAFASLDYNPYHLFSPTAKLLGYKSPIAHGMWMVSRCLAEIEKREGTDAIQAPVCVKVRFKQPLLMPGKVVIKYWETFPDAGTWSHKSYQFRMEEIGTRMPHVVGEISGVESYSINAESG</sequence>
<feature type="domain" description="MaoC-like" evidence="2">
    <location>
        <begin position="250"/>
        <end position="327"/>
    </location>
</feature>
<dbReference type="SUPFAM" id="SSF54637">
    <property type="entry name" value="Thioesterase/thiol ester dehydrase-isomerase"/>
    <property type="match status" value="1"/>
</dbReference>
<accession>A0ABR1ABN3</accession>
<dbReference type="Proteomes" id="UP001369086">
    <property type="component" value="Unassembled WGS sequence"/>
</dbReference>
<name>A0ABR1ABN3_HUSHU</name>
<dbReference type="Pfam" id="PF01575">
    <property type="entry name" value="MaoC_dehydratas"/>
    <property type="match status" value="1"/>
</dbReference>
<organism evidence="3 4">
    <name type="scientific">Huso huso</name>
    <name type="common">Beluga</name>
    <name type="synonym">Acipenser huso</name>
    <dbReference type="NCBI Taxonomy" id="61971"/>
    <lineage>
        <taxon>Eukaryota</taxon>
        <taxon>Metazoa</taxon>
        <taxon>Chordata</taxon>
        <taxon>Craniata</taxon>
        <taxon>Vertebrata</taxon>
        <taxon>Euteleostomi</taxon>
        <taxon>Actinopterygii</taxon>
        <taxon>Chondrostei</taxon>
        <taxon>Acipenseriformes</taxon>
        <taxon>Acipenseridae</taxon>
        <taxon>Huso</taxon>
    </lineage>
</organism>
<dbReference type="PANTHER" id="PTHR43841:SF1">
    <property type="entry name" value="3-HYDROXYACYL-THIOESTER DEHYDRATASE X"/>
    <property type="match status" value="1"/>
</dbReference>
<dbReference type="EMBL" id="JAHFZB010000001">
    <property type="protein sequence ID" value="KAK6494487.1"/>
    <property type="molecule type" value="Genomic_DNA"/>
</dbReference>
<dbReference type="InterPro" id="IPR002539">
    <property type="entry name" value="MaoC-like_dom"/>
</dbReference>
<protein>
    <recommendedName>
        <fullName evidence="2">MaoC-like domain-containing protein</fullName>
    </recommendedName>
</protein>
<evidence type="ECO:0000313" key="4">
    <source>
        <dbReference type="Proteomes" id="UP001369086"/>
    </source>
</evidence>
<keyword evidence="1" id="KW-0812">Transmembrane</keyword>
<evidence type="ECO:0000256" key="1">
    <source>
        <dbReference type="SAM" id="Phobius"/>
    </source>
</evidence>
<evidence type="ECO:0000313" key="3">
    <source>
        <dbReference type="EMBL" id="KAK6494487.1"/>
    </source>
</evidence>
<comment type="caution">
    <text evidence="3">The sequence shown here is derived from an EMBL/GenBank/DDBJ whole genome shotgun (WGS) entry which is preliminary data.</text>
</comment>
<reference evidence="3 4" key="1">
    <citation type="submission" date="2021-05" db="EMBL/GenBank/DDBJ databases">
        <authorList>
            <person name="Zahm M."/>
            <person name="Klopp C."/>
            <person name="Cabau C."/>
            <person name="Kuhl H."/>
            <person name="Suciu R."/>
            <person name="Ciorpac M."/>
            <person name="Holostenco D."/>
            <person name="Gessner J."/>
            <person name="Wuertz S."/>
            <person name="Hohne C."/>
            <person name="Stock M."/>
            <person name="Gislard M."/>
            <person name="Lluch J."/>
            <person name="Milhes M."/>
            <person name="Lampietro C."/>
            <person name="Lopez Roques C."/>
            <person name="Donnadieu C."/>
            <person name="Du K."/>
            <person name="Schartl M."/>
            <person name="Guiguen Y."/>
        </authorList>
    </citation>
    <scope>NUCLEOTIDE SEQUENCE [LARGE SCALE GENOMIC DNA]</scope>
    <source>
        <strain evidence="3">Hh-F2</strain>
        <tissue evidence="3">Blood</tissue>
    </source>
</reference>
<keyword evidence="1" id="KW-1133">Transmembrane helix</keyword>
<proteinExistence type="predicted"/>
<dbReference type="InterPro" id="IPR029069">
    <property type="entry name" value="HotDog_dom_sf"/>
</dbReference>
<gene>
    <name evidence="3" type="ORF">HHUSO_G1072</name>
</gene>
<dbReference type="PANTHER" id="PTHR43841">
    <property type="entry name" value="3-HYDROXYACYL-THIOESTER DEHYDRATASE HTDX-RELATED"/>
    <property type="match status" value="1"/>
</dbReference>